<sequence>MVLTTVSPAAEAVPFQENNMISNGKSSFPEAEDVIFGWYDGQPDANDVAEFFVSNVSPTYISHTDIQWGRASGIGQWSPGLRENIEKLAIQAKGKRVRRIGPVGYIPGHRHEKSYPCGHRFRDC</sequence>
<accession>A0ABX1DM03</accession>
<comment type="caution">
    <text evidence="1">The sequence shown here is derived from an EMBL/GenBank/DDBJ whole genome shotgun (WGS) entry which is preliminary data.</text>
</comment>
<keyword evidence="2" id="KW-1185">Reference proteome</keyword>
<gene>
    <name evidence="1" type="ORF">HED55_14285</name>
</gene>
<name>A0ABX1DM03_9HYPH</name>
<evidence type="ECO:0000313" key="1">
    <source>
        <dbReference type="EMBL" id="NKC03996.1"/>
    </source>
</evidence>
<dbReference type="Proteomes" id="UP000704467">
    <property type="component" value="Unassembled WGS sequence"/>
</dbReference>
<proteinExistence type="predicted"/>
<reference evidence="1 2" key="1">
    <citation type="submission" date="2020-03" db="EMBL/GenBank/DDBJ databases">
        <title>Whole genome sequencing of clinical and environmental type strains of Ochrobactrum.</title>
        <authorList>
            <person name="Dharne M."/>
        </authorList>
    </citation>
    <scope>NUCLEOTIDE SEQUENCE [LARGE SCALE GENOMIC DNA]</scope>
    <source>
        <strain evidence="1 2">CIP 109452</strain>
    </source>
</reference>
<dbReference type="EMBL" id="JAAVLN010000002">
    <property type="protein sequence ID" value="NKC03996.1"/>
    <property type="molecule type" value="Genomic_DNA"/>
</dbReference>
<organism evidence="1 2">
    <name type="scientific">Brucella haematophila</name>
    <dbReference type="NCBI Taxonomy" id="419474"/>
    <lineage>
        <taxon>Bacteria</taxon>
        <taxon>Pseudomonadati</taxon>
        <taxon>Pseudomonadota</taxon>
        <taxon>Alphaproteobacteria</taxon>
        <taxon>Hyphomicrobiales</taxon>
        <taxon>Brucellaceae</taxon>
        <taxon>Brucella/Ochrobactrum group</taxon>
        <taxon>Brucella</taxon>
    </lineage>
</organism>
<protein>
    <submittedName>
        <fullName evidence="1">Uncharacterized protein</fullName>
    </submittedName>
</protein>
<evidence type="ECO:0000313" key="2">
    <source>
        <dbReference type="Proteomes" id="UP000704467"/>
    </source>
</evidence>